<keyword evidence="4 5" id="KW-0472">Membrane</keyword>
<dbReference type="EMBL" id="LATL02000203">
    <property type="protein sequence ID" value="KMW70325.1"/>
    <property type="molecule type" value="Genomic_DNA"/>
</dbReference>
<evidence type="ECO:0000256" key="2">
    <source>
        <dbReference type="ARBA" id="ARBA00022692"/>
    </source>
</evidence>
<dbReference type="Proteomes" id="UP000033607">
    <property type="component" value="Unassembled WGS sequence"/>
</dbReference>
<accession>A0A0F5YEB2</accession>
<gene>
    <name evidence="7" type="ORF">WN50_16485</name>
    <name evidence="8" type="ORF">WN50_36105</name>
</gene>
<dbReference type="EMBL" id="LATL02000083">
    <property type="protein sequence ID" value="KKD37078.1"/>
    <property type="molecule type" value="Genomic_DNA"/>
</dbReference>
<dbReference type="Pfam" id="PF06305">
    <property type="entry name" value="LapA_dom"/>
    <property type="match status" value="1"/>
</dbReference>
<keyword evidence="3 5" id="KW-1133">Transmembrane helix</keyword>
<evidence type="ECO:0000313" key="8">
    <source>
        <dbReference type="EMBL" id="KMW70325.1"/>
    </source>
</evidence>
<proteinExistence type="predicted"/>
<feature type="domain" description="Lipopolysaccharide assembly protein A" evidence="6">
    <location>
        <begin position="26"/>
        <end position="63"/>
    </location>
</feature>
<reference evidence="7 9" key="1">
    <citation type="submission" date="2015-06" db="EMBL/GenBank/DDBJ databases">
        <title>Draft genome assembly of filamentous brackish cyanobacterium Limnoraphis robusta strain CS-951.</title>
        <authorList>
            <person name="Willis A."/>
            <person name="Parks M."/>
            <person name="Burford M.A."/>
        </authorList>
    </citation>
    <scope>NUCLEOTIDE SEQUENCE [LARGE SCALE GENOMIC DNA]</scope>
    <source>
        <strain evidence="7 9">CS-951</strain>
    </source>
</reference>
<dbReference type="RefSeq" id="WP_046279658.1">
    <property type="nucleotide sequence ID" value="NZ_LATL02000083.1"/>
</dbReference>
<evidence type="ECO:0000259" key="6">
    <source>
        <dbReference type="Pfam" id="PF06305"/>
    </source>
</evidence>
<sequence>MKIISPILTCLILAVGMSAIAIVSVQNATPVSIKFLTFESIQIPVGVILAFSVAVGLIFTAILIPIGQRVSVTSEEE</sequence>
<evidence type="ECO:0000313" key="9">
    <source>
        <dbReference type="Proteomes" id="UP000033607"/>
    </source>
</evidence>
<evidence type="ECO:0000313" key="7">
    <source>
        <dbReference type="EMBL" id="KKD37078.1"/>
    </source>
</evidence>
<evidence type="ECO:0000256" key="1">
    <source>
        <dbReference type="ARBA" id="ARBA00022475"/>
    </source>
</evidence>
<feature type="transmembrane region" description="Helical" evidence="5">
    <location>
        <begin position="43"/>
        <end position="64"/>
    </location>
</feature>
<dbReference type="InterPro" id="IPR010445">
    <property type="entry name" value="LapA_dom"/>
</dbReference>
<keyword evidence="2 5" id="KW-0812">Transmembrane</keyword>
<protein>
    <recommendedName>
        <fullName evidence="6">Lipopolysaccharide assembly protein A domain-containing protein</fullName>
    </recommendedName>
</protein>
<dbReference type="GO" id="GO:0005886">
    <property type="term" value="C:plasma membrane"/>
    <property type="evidence" value="ECO:0007669"/>
    <property type="project" value="InterPro"/>
</dbReference>
<organism evidence="7 9">
    <name type="scientific">Limnoraphis robusta CS-951</name>
    <dbReference type="NCBI Taxonomy" id="1637645"/>
    <lineage>
        <taxon>Bacteria</taxon>
        <taxon>Bacillati</taxon>
        <taxon>Cyanobacteriota</taxon>
        <taxon>Cyanophyceae</taxon>
        <taxon>Oscillatoriophycideae</taxon>
        <taxon>Oscillatoriales</taxon>
        <taxon>Sirenicapillariaceae</taxon>
        <taxon>Limnoraphis</taxon>
    </lineage>
</organism>
<dbReference type="OrthoDB" id="426174at2"/>
<name>A0A0F5YEB2_9CYAN</name>
<evidence type="ECO:0000256" key="3">
    <source>
        <dbReference type="ARBA" id="ARBA00022989"/>
    </source>
</evidence>
<dbReference type="AlphaFoldDB" id="A0A0F5YEB2"/>
<evidence type="ECO:0000256" key="4">
    <source>
        <dbReference type="ARBA" id="ARBA00023136"/>
    </source>
</evidence>
<keyword evidence="1" id="KW-1003">Cell membrane</keyword>
<evidence type="ECO:0000256" key="5">
    <source>
        <dbReference type="SAM" id="Phobius"/>
    </source>
</evidence>
<comment type="caution">
    <text evidence="7">The sequence shown here is derived from an EMBL/GenBank/DDBJ whole genome shotgun (WGS) entry which is preliminary data.</text>
</comment>